<keyword evidence="5" id="KW-0677">Repeat</keyword>
<feature type="transmembrane region" description="Helical" evidence="11">
    <location>
        <begin position="794"/>
        <end position="814"/>
    </location>
</feature>
<evidence type="ECO:0000256" key="9">
    <source>
        <dbReference type="ARBA" id="ARBA00023136"/>
    </source>
</evidence>
<reference evidence="13" key="1">
    <citation type="submission" date="2022-08" db="EMBL/GenBank/DDBJ databases">
        <authorList>
            <person name="Marques A."/>
        </authorList>
    </citation>
    <scope>NUCLEOTIDE SEQUENCE</scope>
    <source>
        <strain evidence="13">RhyPub2mFocal</strain>
        <tissue evidence="13">Leaves</tissue>
    </source>
</reference>
<evidence type="ECO:0000313" key="14">
    <source>
        <dbReference type="Proteomes" id="UP001140206"/>
    </source>
</evidence>
<proteinExistence type="inferred from homology"/>
<feature type="domain" description="ABC transporter" evidence="12">
    <location>
        <begin position="305"/>
        <end position="556"/>
    </location>
</feature>
<gene>
    <name evidence="13" type="ORF">LUZ62_076230</name>
</gene>
<comment type="similarity">
    <text evidence="2">Belongs to the ABC transporter superfamily. ABCG family. PDR (TC 3.A.1.205) subfamily.</text>
</comment>
<protein>
    <submittedName>
        <fullName evidence="13">ABC transporter G family member 39</fullName>
    </submittedName>
</protein>
<dbReference type="InterPro" id="IPR013581">
    <property type="entry name" value="PDR_assoc"/>
</dbReference>
<comment type="subcellular location">
    <subcellularLocation>
        <location evidence="1">Membrane</location>
        <topology evidence="1">Multi-pass membrane protein</topology>
    </subcellularLocation>
</comment>
<evidence type="ECO:0000313" key="13">
    <source>
        <dbReference type="EMBL" id="KAJ4765855.1"/>
    </source>
</evidence>
<dbReference type="CDD" id="cd03232">
    <property type="entry name" value="ABCG_PDR_domain2"/>
    <property type="match status" value="1"/>
</dbReference>
<feature type="transmembrane region" description="Helical" evidence="11">
    <location>
        <begin position="718"/>
        <end position="734"/>
    </location>
</feature>
<dbReference type="InterPro" id="IPR027417">
    <property type="entry name" value="P-loop_NTPase"/>
</dbReference>
<dbReference type="FunFam" id="3.40.50.300:FF:000059">
    <property type="entry name" value="ABC transporter G family member 40"/>
    <property type="match status" value="1"/>
</dbReference>
<keyword evidence="8 11" id="KW-1133">Transmembrane helix</keyword>
<keyword evidence="14" id="KW-1185">Reference proteome</keyword>
<organism evidence="13 14">
    <name type="scientific">Rhynchospora pubera</name>
    <dbReference type="NCBI Taxonomy" id="906938"/>
    <lineage>
        <taxon>Eukaryota</taxon>
        <taxon>Viridiplantae</taxon>
        <taxon>Streptophyta</taxon>
        <taxon>Embryophyta</taxon>
        <taxon>Tracheophyta</taxon>
        <taxon>Spermatophyta</taxon>
        <taxon>Magnoliopsida</taxon>
        <taxon>Liliopsida</taxon>
        <taxon>Poales</taxon>
        <taxon>Cyperaceae</taxon>
        <taxon>Cyperoideae</taxon>
        <taxon>Rhynchosporeae</taxon>
        <taxon>Rhynchospora</taxon>
    </lineage>
</organism>
<accession>A0AAV8DH38</accession>
<dbReference type="SMART" id="SM00382">
    <property type="entry name" value="AAA"/>
    <property type="match status" value="1"/>
</dbReference>
<feature type="transmembrane region" description="Helical" evidence="11">
    <location>
        <begin position="216"/>
        <end position="242"/>
    </location>
</feature>
<dbReference type="Proteomes" id="UP001140206">
    <property type="component" value="Chromosome 4"/>
</dbReference>
<dbReference type="PANTHER" id="PTHR48040:SF35">
    <property type="entry name" value="ABC TRANSPORTER G FAMILY MEMBER 39-LIKE"/>
    <property type="match status" value="1"/>
</dbReference>
<dbReference type="GO" id="GO:0016887">
    <property type="term" value="F:ATP hydrolysis activity"/>
    <property type="evidence" value="ECO:0007669"/>
    <property type="project" value="InterPro"/>
</dbReference>
<dbReference type="Pfam" id="PF08370">
    <property type="entry name" value="PDR_assoc"/>
    <property type="match status" value="1"/>
</dbReference>
<dbReference type="AlphaFoldDB" id="A0AAV8DH38"/>
<evidence type="ECO:0000256" key="5">
    <source>
        <dbReference type="ARBA" id="ARBA00022737"/>
    </source>
</evidence>
<feature type="transmembrane region" description="Helical" evidence="11">
    <location>
        <begin position="60"/>
        <end position="86"/>
    </location>
</feature>
<dbReference type="InterPro" id="IPR034003">
    <property type="entry name" value="ABCG_PDR_2"/>
</dbReference>
<dbReference type="GO" id="GO:0140359">
    <property type="term" value="F:ABC-type transporter activity"/>
    <property type="evidence" value="ECO:0007669"/>
    <property type="project" value="InterPro"/>
</dbReference>
<evidence type="ECO:0000256" key="11">
    <source>
        <dbReference type="SAM" id="Phobius"/>
    </source>
</evidence>
<feature type="transmembrane region" description="Helical" evidence="11">
    <location>
        <begin position="870"/>
        <end position="893"/>
    </location>
</feature>
<feature type="transmembrane region" description="Helical" evidence="11">
    <location>
        <begin position="159"/>
        <end position="177"/>
    </location>
</feature>
<evidence type="ECO:0000256" key="6">
    <source>
        <dbReference type="ARBA" id="ARBA00022741"/>
    </source>
</evidence>
<dbReference type="Gene3D" id="3.40.50.300">
    <property type="entry name" value="P-loop containing nucleotide triphosphate hydrolases"/>
    <property type="match status" value="1"/>
</dbReference>
<comment type="function">
    <text evidence="10">May be a general defense protein.</text>
</comment>
<keyword evidence="7" id="KW-0067">ATP-binding</keyword>
<evidence type="ECO:0000256" key="1">
    <source>
        <dbReference type="ARBA" id="ARBA00004141"/>
    </source>
</evidence>
<keyword evidence="9 11" id="KW-0472">Membrane</keyword>
<feature type="transmembrane region" description="Helical" evidence="11">
    <location>
        <begin position="131"/>
        <end position="152"/>
    </location>
</feature>
<evidence type="ECO:0000259" key="12">
    <source>
        <dbReference type="PROSITE" id="PS50893"/>
    </source>
</evidence>
<dbReference type="InterPro" id="IPR003593">
    <property type="entry name" value="AAA+_ATPase"/>
</dbReference>
<feature type="transmembrane region" description="Helical" evidence="11">
    <location>
        <begin position="763"/>
        <end position="782"/>
    </location>
</feature>
<dbReference type="InterPro" id="IPR013525">
    <property type="entry name" value="ABC2_TM"/>
</dbReference>
<dbReference type="GO" id="GO:0016020">
    <property type="term" value="C:membrane"/>
    <property type="evidence" value="ECO:0007669"/>
    <property type="project" value="UniProtKB-SubCell"/>
</dbReference>
<evidence type="ECO:0000256" key="2">
    <source>
        <dbReference type="ARBA" id="ARBA00006012"/>
    </source>
</evidence>
<evidence type="ECO:0000256" key="3">
    <source>
        <dbReference type="ARBA" id="ARBA00022448"/>
    </source>
</evidence>
<keyword evidence="3" id="KW-0813">Transport</keyword>
<dbReference type="PANTHER" id="PTHR48040">
    <property type="entry name" value="PLEIOTROPIC DRUG RESISTANCE PROTEIN 1-LIKE ISOFORM X1"/>
    <property type="match status" value="1"/>
</dbReference>
<dbReference type="GO" id="GO:0005524">
    <property type="term" value="F:ATP binding"/>
    <property type="evidence" value="ECO:0007669"/>
    <property type="project" value="UniProtKB-KW"/>
</dbReference>
<dbReference type="SUPFAM" id="SSF52540">
    <property type="entry name" value="P-loop containing nucleoside triphosphate hydrolases"/>
    <property type="match status" value="1"/>
</dbReference>
<evidence type="ECO:0000256" key="4">
    <source>
        <dbReference type="ARBA" id="ARBA00022692"/>
    </source>
</evidence>
<dbReference type="Pfam" id="PF01061">
    <property type="entry name" value="ABC2_membrane"/>
    <property type="match status" value="2"/>
</dbReference>
<dbReference type="InterPro" id="IPR003439">
    <property type="entry name" value="ABC_transporter-like_ATP-bd"/>
</dbReference>
<keyword evidence="4 11" id="KW-0812">Transmembrane</keyword>
<feature type="transmembrane region" description="Helical" evidence="11">
    <location>
        <begin position="650"/>
        <end position="668"/>
    </location>
</feature>
<evidence type="ECO:0000256" key="8">
    <source>
        <dbReference type="ARBA" id="ARBA00022989"/>
    </source>
</evidence>
<sequence>MLASTVFLRTHMHHRSVEDGLVYMGALFTALCVQTLYGLFELTLTVVKLPVFYKQRDIRLFPAWAYAIPTWLLKVPVTFVECAVYVTMTYYTIGYEPNIHRIFRQLLIFTLMSLTSSGLFRFLGACGREQVIANIYGSFAATILILLGGYVISRNSIKIWWSWVPWVSPMMYAYNAVVVNEFLGPNWRHVTNSTESTETLGVQVIKSHGLFQEQKWYWIGVGALVAFLFLYNLLYAAALSFLNPIRKGQTIVAGLEEKPTNTTEDNTSTHEEREKIKMTPAMPDDNPSEYGKKKGMVLPFPPLSIVFEDIKYSVDMPKELRKGVQEDRLMLLKGASGAFRPGVLTALMGVTGAGKTTLMDVLAGRKTGGYIEGSISISGYPKKAETFARISGYCEQNDIHSPNVTVHESLIYSAWLRLPKEIDSNSREMFIEEVMELVELTSLRNALVGLPRVSGLSTEQRKRLTIAVELVANPSIIFMDEPTSGLDARAAAIVMRTIRNTVDTGRTVVCTIHQPSIDIFDSFDELFLMKRGGEEIYFGPIGHKGTKLIKYFESIPGIAKIKDGYNPATWMLEVSTIAQEAALGINFTEIYHNSELYRRNKSLIGELSTPPPGSRDLYFPTKYSQSFITQWLACLWKQHNSYWRNPSYNAIRYVFTTLLALVNGTIFWNLGDKRGSIQQLLNAMGSMYTALMFMGMQNSQVVMPVVDTERTVFYREKFAGMYSALTYAMAQVVIEIPYTFAQAILYSVLVYSMIGFQWTAVKFIWYIFFTFFTLLCFTYYGIMVSVMTPNAHVGSVTAAATYSLWNIFAGFLITRPRLPKWYKWTYWSDPVAWALYGLMVSQFGDVDDIMDNGVSVKDFIREYSGYKHSFLPFAAIAIVGFCIVFATSFAFAIKILNFQKR</sequence>
<feature type="transmembrane region" description="Helical" evidence="11">
    <location>
        <begin position="688"/>
        <end position="706"/>
    </location>
</feature>
<keyword evidence="6" id="KW-0547">Nucleotide-binding</keyword>
<dbReference type="Pfam" id="PF00005">
    <property type="entry name" value="ABC_tran"/>
    <property type="match status" value="1"/>
</dbReference>
<dbReference type="EMBL" id="JAMFTS010000004">
    <property type="protein sequence ID" value="KAJ4765855.1"/>
    <property type="molecule type" value="Genomic_DNA"/>
</dbReference>
<evidence type="ECO:0000256" key="7">
    <source>
        <dbReference type="ARBA" id="ARBA00022840"/>
    </source>
</evidence>
<dbReference type="PROSITE" id="PS50893">
    <property type="entry name" value="ABC_TRANSPORTER_2"/>
    <property type="match status" value="1"/>
</dbReference>
<comment type="caution">
    <text evidence="13">The sequence shown here is derived from an EMBL/GenBank/DDBJ whole genome shotgun (WGS) entry which is preliminary data.</text>
</comment>
<name>A0AAV8DH38_9POAL</name>
<evidence type="ECO:0000256" key="10">
    <source>
        <dbReference type="ARBA" id="ARBA00037747"/>
    </source>
</evidence>
<feature type="transmembrane region" description="Helical" evidence="11">
    <location>
        <begin position="106"/>
        <end position="125"/>
    </location>
</feature>
<feature type="transmembrane region" description="Helical" evidence="11">
    <location>
        <begin position="21"/>
        <end position="40"/>
    </location>
</feature>